<dbReference type="PROSITE" id="PS51332">
    <property type="entry name" value="B12_BINDING"/>
    <property type="match status" value="1"/>
</dbReference>
<evidence type="ECO:0000259" key="1">
    <source>
        <dbReference type="PROSITE" id="PS51332"/>
    </source>
</evidence>
<accession>A0A6L9MBR7</accession>
<evidence type="ECO:0000313" key="2">
    <source>
        <dbReference type="EMBL" id="NDV85274.1"/>
    </source>
</evidence>
<keyword evidence="3" id="KW-1185">Reference proteome</keyword>
<proteinExistence type="predicted"/>
<dbReference type="Pfam" id="PF02607">
    <property type="entry name" value="B12-binding_2"/>
    <property type="match status" value="1"/>
</dbReference>
<dbReference type="InterPro" id="IPR036594">
    <property type="entry name" value="Meth_synthase_dom"/>
</dbReference>
<dbReference type="InterPro" id="IPR006158">
    <property type="entry name" value="Cobalamin-bd"/>
</dbReference>
<name>A0A6L9MBR7_9HYPH</name>
<dbReference type="Gene3D" id="1.10.1240.10">
    <property type="entry name" value="Methionine synthase domain"/>
    <property type="match status" value="1"/>
</dbReference>
<dbReference type="GO" id="GO:0031419">
    <property type="term" value="F:cobalamin binding"/>
    <property type="evidence" value="ECO:0007669"/>
    <property type="project" value="InterPro"/>
</dbReference>
<dbReference type="GO" id="GO:0046872">
    <property type="term" value="F:metal ion binding"/>
    <property type="evidence" value="ECO:0007669"/>
    <property type="project" value="InterPro"/>
</dbReference>
<dbReference type="SUPFAM" id="SSF52242">
    <property type="entry name" value="Cobalamin (vitamin B12)-binding domain"/>
    <property type="match status" value="1"/>
</dbReference>
<protein>
    <recommendedName>
        <fullName evidence="1">B12-binding domain-containing protein</fullName>
    </recommendedName>
</protein>
<organism evidence="2 3">
    <name type="scientific">Aurantimonas aggregata</name>
    <dbReference type="NCBI Taxonomy" id="2047720"/>
    <lineage>
        <taxon>Bacteria</taxon>
        <taxon>Pseudomonadati</taxon>
        <taxon>Pseudomonadota</taxon>
        <taxon>Alphaproteobacteria</taxon>
        <taxon>Hyphomicrobiales</taxon>
        <taxon>Aurantimonadaceae</taxon>
        <taxon>Aurantimonas</taxon>
    </lineage>
</organism>
<feature type="domain" description="B12-binding" evidence="1">
    <location>
        <begin position="165"/>
        <end position="295"/>
    </location>
</feature>
<dbReference type="AlphaFoldDB" id="A0A6L9MBR7"/>
<evidence type="ECO:0000313" key="3">
    <source>
        <dbReference type="Proteomes" id="UP000476332"/>
    </source>
</evidence>
<dbReference type="EMBL" id="JAAAMJ010000001">
    <property type="protein sequence ID" value="NDV85274.1"/>
    <property type="molecule type" value="Genomic_DNA"/>
</dbReference>
<comment type="caution">
    <text evidence="2">The sequence shown here is derived from an EMBL/GenBank/DDBJ whole genome shotgun (WGS) entry which is preliminary data.</text>
</comment>
<reference evidence="2 3" key="1">
    <citation type="submission" date="2020-01" db="EMBL/GenBank/DDBJ databases">
        <title>Genomes of bacteria type strains.</title>
        <authorList>
            <person name="Chen J."/>
            <person name="Zhu S."/>
            <person name="Chen J."/>
        </authorList>
    </citation>
    <scope>NUCLEOTIDE SEQUENCE [LARGE SCALE GENOMIC DNA]</scope>
    <source>
        <strain evidence="2 3">KCTC 52919</strain>
    </source>
</reference>
<gene>
    <name evidence="2" type="ORF">GTW51_01020</name>
</gene>
<dbReference type="InterPro" id="IPR036724">
    <property type="entry name" value="Cobalamin-bd_sf"/>
</dbReference>
<dbReference type="Gene3D" id="3.40.50.280">
    <property type="entry name" value="Cobalamin-binding domain"/>
    <property type="match status" value="1"/>
</dbReference>
<dbReference type="Pfam" id="PF02310">
    <property type="entry name" value="B12-binding"/>
    <property type="match status" value="1"/>
</dbReference>
<sequence length="309" mass="34109">MGWAAITLRPDPTIPTRQARLTLAARRHQPGSRPMPPPESGWENRLAQAIVSMVIPRLYDAHQTSRASSAAVETLRRRTHADRFLGLVLSDRQEAQWQFLVDLVEEGLELDAIFLHVMAPTIRQIGVLWEEDRLSFVDVTTKSSHLQQMMRRLASELAVTSQRTTRRLLLAPVPGEQHTFGLFVLAEMFLRAGWATLVEPAATWEELHHDVATQQFDAIGLSVGSERMLEGMAGSVASLRSASRSPDLRVFLGGWAFQATREPLDGYGADLVETDALAAIAKADLLCPRHDCAVSSYQSIPEGLGINSG</sequence>
<dbReference type="InterPro" id="IPR003759">
    <property type="entry name" value="Cbl-bd_cap"/>
</dbReference>
<dbReference type="Proteomes" id="UP000476332">
    <property type="component" value="Unassembled WGS sequence"/>
</dbReference>